<reference evidence="3 4" key="1">
    <citation type="journal article" date="2019" name="New Phytol.">
        <title>Comparative genomics reveals unique wood-decay strategies and fruiting body development in the Schizophyllaceae.</title>
        <authorList>
            <person name="Almasi E."/>
            <person name="Sahu N."/>
            <person name="Krizsan K."/>
            <person name="Balint B."/>
            <person name="Kovacs G.M."/>
            <person name="Kiss B."/>
            <person name="Cseklye J."/>
            <person name="Drula E."/>
            <person name="Henrissat B."/>
            <person name="Nagy I."/>
            <person name="Chovatia M."/>
            <person name="Adam C."/>
            <person name="LaButti K."/>
            <person name="Lipzen A."/>
            <person name="Riley R."/>
            <person name="Grigoriev I.V."/>
            <person name="Nagy L.G."/>
        </authorList>
    </citation>
    <scope>NUCLEOTIDE SEQUENCE [LARGE SCALE GENOMIC DNA]</scope>
    <source>
        <strain evidence="3 4">NL-1724</strain>
    </source>
</reference>
<dbReference type="AlphaFoldDB" id="A0A550BTU3"/>
<keyword evidence="1" id="KW-1133">Transmembrane helix</keyword>
<keyword evidence="1" id="KW-0472">Membrane</keyword>
<dbReference type="OrthoDB" id="2686513at2759"/>
<accession>A0A550BTU3</accession>
<keyword evidence="4" id="KW-1185">Reference proteome</keyword>
<evidence type="ECO:0000259" key="2">
    <source>
        <dbReference type="Pfam" id="PF20151"/>
    </source>
</evidence>
<keyword evidence="1" id="KW-0812">Transmembrane</keyword>
<dbReference type="Proteomes" id="UP000320762">
    <property type="component" value="Unassembled WGS sequence"/>
</dbReference>
<evidence type="ECO:0000256" key="1">
    <source>
        <dbReference type="SAM" id="Phobius"/>
    </source>
</evidence>
<name>A0A550BTU3_9AGAR</name>
<gene>
    <name evidence="3" type="ORF">BD626DRAFT_576240</name>
</gene>
<protein>
    <recommendedName>
        <fullName evidence="2">DUF6533 domain-containing protein</fullName>
    </recommendedName>
</protein>
<feature type="domain" description="DUF6533" evidence="2">
    <location>
        <begin position="22"/>
        <end position="65"/>
    </location>
</feature>
<evidence type="ECO:0000313" key="4">
    <source>
        <dbReference type="Proteomes" id="UP000320762"/>
    </source>
</evidence>
<organism evidence="3 4">
    <name type="scientific">Schizophyllum amplum</name>
    <dbReference type="NCBI Taxonomy" id="97359"/>
    <lineage>
        <taxon>Eukaryota</taxon>
        <taxon>Fungi</taxon>
        <taxon>Dikarya</taxon>
        <taxon>Basidiomycota</taxon>
        <taxon>Agaricomycotina</taxon>
        <taxon>Agaricomycetes</taxon>
        <taxon>Agaricomycetidae</taxon>
        <taxon>Agaricales</taxon>
        <taxon>Schizophyllaceae</taxon>
        <taxon>Schizophyllum</taxon>
    </lineage>
</organism>
<comment type="caution">
    <text evidence="3">The sequence shown here is derived from an EMBL/GenBank/DDBJ whole genome shotgun (WGS) entry which is preliminary data.</text>
</comment>
<evidence type="ECO:0000313" key="3">
    <source>
        <dbReference type="EMBL" id="TRM55936.1"/>
    </source>
</evidence>
<dbReference type="InterPro" id="IPR045340">
    <property type="entry name" value="DUF6533"/>
</dbReference>
<feature type="transmembrane region" description="Helical" evidence="1">
    <location>
        <begin position="14"/>
        <end position="34"/>
    </location>
</feature>
<sequence length="134" mass="15292">MSGPVDQDTVSQSLFVNSALQIAGISAVLLYDYIITLGPEIEYIWRRPKRLSSHIFFVFRYFGVLGGFFAVASNLWEVPPECRRKCPSFALRLLAIIYATQMHTSSLRPPVLRWRNSHCCLRLDDAARLCNIRA</sequence>
<proteinExistence type="predicted"/>
<feature type="transmembrane region" description="Helical" evidence="1">
    <location>
        <begin position="55"/>
        <end position="76"/>
    </location>
</feature>
<dbReference type="Pfam" id="PF20151">
    <property type="entry name" value="DUF6533"/>
    <property type="match status" value="1"/>
</dbReference>
<dbReference type="EMBL" id="VDMD01000084">
    <property type="protein sequence ID" value="TRM55936.1"/>
    <property type="molecule type" value="Genomic_DNA"/>
</dbReference>